<dbReference type="RefSeq" id="WP_346178434.1">
    <property type="nucleotide sequence ID" value="NZ_BAAASD010000045.1"/>
</dbReference>
<proteinExistence type="predicted"/>
<evidence type="ECO:0000256" key="1">
    <source>
        <dbReference type="SAM" id="MobiDB-lite"/>
    </source>
</evidence>
<feature type="compositionally biased region" description="Basic and acidic residues" evidence="1">
    <location>
        <begin position="1"/>
        <end position="19"/>
    </location>
</feature>
<reference evidence="2 3" key="1">
    <citation type="journal article" date="2019" name="Int. J. Syst. Evol. Microbiol.">
        <title>The Global Catalogue of Microorganisms (GCM) 10K type strain sequencing project: providing services to taxonomists for standard genome sequencing and annotation.</title>
        <authorList>
            <consortium name="The Broad Institute Genomics Platform"/>
            <consortium name="The Broad Institute Genome Sequencing Center for Infectious Disease"/>
            <person name="Wu L."/>
            <person name="Ma J."/>
        </authorList>
    </citation>
    <scope>NUCLEOTIDE SEQUENCE [LARGE SCALE GENOMIC DNA]</scope>
    <source>
        <strain evidence="2 3">JCM 4316</strain>
    </source>
</reference>
<sequence length="368" mass="37150">MSEPSREEQGRTQGRERAAQRGFADTFARRTRVPLRGLAPGRRVWTTVLGLPVTAGLAVGAVVLVSAGVSQLRFEEDGDAARTAVARHTSADRADGASSSPKSGRSAAEDGAAPATGDKGAPGGDSSGGGPGGGGGKGSGDGGGSGSGDGGGDAGSPPSSGGDRSGGSHDGGADAPAATTTGGGGGGGAPKSAGSKVIYTDYAGPSCPTPPRGGYYEQNRFTDGDGGWYSLGGGGYVGHGCDGVFASVPMSGDPNKDAHSRVMWWWEPGTSARSCQVSVYVPKGPNDRDVAGHPTTYHVLTDPFDRTTKYDSFTVDQAGHRGQWVDVGSFAVKRGKIGIKLLDRGDDWSAGWNLAHHAAAQMKVTCRT</sequence>
<dbReference type="Proteomes" id="UP001500253">
    <property type="component" value="Unassembled WGS sequence"/>
</dbReference>
<keyword evidence="3" id="KW-1185">Reference proteome</keyword>
<feature type="region of interest" description="Disordered" evidence="1">
    <location>
        <begin position="83"/>
        <end position="192"/>
    </location>
</feature>
<feature type="compositionally biased region" description="Gly residues" evidence="1">
    <location>
        <begin position="120"/>
        <end position="154"/>
    </location>
</feature>
<evidence type="ECO:0000313" key="2">
    <source>
        <dbReference type="EMBL" id="GAA2367612.1"/>
    </source>
</evidence>
<evidence type="ECO:0008006" key="4">
    <source>
        <dbReference type="Google" id="ProtNLM"/>
    </source>
</evidence>
<protein>
    <recommendedName>
        <fullName evidence="4">Adhesin</fullName>
    </recommendedName>
</protein>
<dbReference type="EMBL" id="BAAASD010000045">
    <property type="protein sequence ID" value="GAA2367612.1"/>
    <property type="molecule type" value="Genomic_DNA"/>
</dbReference>
<evidence type="ECO:0000313" key="3">
    <source>
        <dbReference type="Proteomes" id="UP001500253"/>
    </source>
</evidence>
<comment type="caution">
    <text evidence="2">The sequence shown here is derived from an EMBL/GenBank/DDBJ whole genome shotgun (WGS) entry which is preliminary data.</text>
</comment>
<name>A0ABN3H2V1_9ACTN</name>
<accession>A0ABN3H2V1</accession>
<organism evidence="2 3">
    <name type="scientific">Streptomyces cuspidosporus</name>
    <dbReference type="NCBI Taxonomy" id="66882"/>
    <lineage>
        <taxon>Bacteria</taxon>
        <taxon>Bacillati</taxon>
        <taxon>Actinomycetota</taxon>
        <taxon>Actinomycetes</taxon>
        <taxon>Kitasatosporales</taxon>
        <taxon>Streptomycetaceae</taxon>
        <taxon>Streptomyces</taxon>
    </lineage>
</organism>
<feature type="region of interest" description="Disordered" evidence="1">
    <location>
        <begin position="1"/>
        <end position="25"/>
    </location>
</feature>
<gene>
    <name evidence="2" type="ORF">GCM10010246_71130</name>
</gene>